<keyword evidence="2" id="KW-1185">Reference proteome</keyword>
<evidence type="ECO:0000313" key="2">
    <source>
        <dbReference type="Proteomes" id="UP000823775"/>
    </source>
</evidence>
<organism evidence="1 2">
    <name type="scientific">Datura stramonium</name>
    <name type="common">Jimsonweed</name>
    <name type="synonym">Common thornapple</name>
    <dbReference type="NCBI Taxonomy" id="4076"/>
    <lineage>
        <taxon>Eukaryota</taxon>
        <taxon>Viridiplantae</taxon>
        <taxon>Streptophyta</taxon>
        <taxon>Embryophyta</taxon>
        <taxon>Tracheophyta</taxon>
        <taxon>Spermatophyta</taxon>
        <taxon>Magnoliopsida</taxon>
        <taxon>eudicotyledons</taxon>
        <taxon>Gunneridae</taxon>
        <taxon>Pentapetalae</taxon>
        <taxon>asterids</taxon>
        <taxon>lamiids</taxon>
        <taxon>Solanales</taxon>
        <taxon>Solanaceae</taxon>
        <taxon>Solanoideae</taxon>
        <taxon>Datureae</taxon>
        <taxon>Datura</taxon>
    </lineage>
</organism>
<accession>A0ABS8V4N8</accession>
<proteinExistence type="predicted"/>
<protein>
    <submittedName>
        <fullName evidence="1">Uncharacterized protein</fullName>
    </submittedName>
</protein>
<sequence length="127" mass="14604">MGIFSAYPVARTTKESDERCTSNDDNYQVVHQANLQEEDHFVRRLIYKLSLEAFALILSLKATIWDFRWKCTSKDNHHFVRQTTLQVAVGVIQPRGSNGKISELQYSLDCTGLTSSRSSSWRKYTPD</sequence>
<dbReference type="EMBL" id="JACEIK010003260">
    <property type="protein sequence ID" value="MCD9641010.1"/>
    <property type="molecule type" value="Genomic_DNA"/>
</dbReference>
<evidence type="ECO:0000313" key="1">
    <source>
        <dbReference type="EMBL" id="MCD9641010.1"/>
    </source>
</evidence>
<gene>
    <name evidence="1" type="ORF">HAX54_026822</name>
</gene>
<name>A0ABS8V4N8_DATST</name>
<reference evidence="1 2" key="1">
    <citation type="journal article" date="2021" name="BMC Genomics">
        <title>Datura genome reveals duplications of psychoactive alkaloid biosynthetic genes and high mutation rate following tissue culture.</title>
        <authorList>
            <person name="Rajewski A."/>
            <person name="Carter-House D."/>
            <person name="Stajich J."/>
            <person name="Litt A."/>
        </authorList>
    </citation>
    <scope>NUCLEOTIDE SEQUENCE [LARGE SCALE GENOMIC DNA]</scope>
    <source>
        <strain evidence="1">AR-01</strain>
    </source>
</reference>
<comment type="caution">
    <text evidence="1">The sequence shown here is derived from an EMBL/GenBank/DDBJ whole genome shotgun (WGS) entry which is preliminary data.</text>
</comment>
<dbReference type="Proteomes" id="UP000823775">
    <property type="component" value="Unassembled WGS sequence"/>
</dbReference>